<dbReference type="EMBL" id="JAXIVS010000004">
    <property type="protein sequence ID" value="MDY7227406.1"/>
    <property type="molecule type" value="Genomic_DNA"/>
</dbReference>
<gene>
    <name evidence="2" type="ORF">SYV04_13425</name>
</gene>
<evidence type="ECO:0000256" key="1">
    <source>
        <dbReference type="SAM" id="Phobius"/>
    </source>
</evidence>
<keyword evidence="1" id="KW-1133">Transmembrane helix</keyword>
<keyword evidence="3" id="KW-1185">Reference proteome</keyword>
<reference evidence="2 3" key="1">
    <citation type="submission" date="2023-12" db="EMBL/GenBank/DDBJ databases">
        <title>the genome sequence of Hyalangium sp. s54d21.</title>
        <authorList>
            <person name="Zhang X."/>
        </authorList>
    </citation>
    <scope>NUCLEOTIDE SEQUENCE [LARGE SCALE GENOMIC DNA]</scope>
    <source>
        <strain evidence="3">s54d21</strain>
    </source>
</reference>
<dbReference type="NCBIfam" id="TIGR02532">
    <property type="entry name" value="IV_pilin_GFxxxE"/>
    <property type="match status" value="1"/>
</dbReference>
<feature type="transmembrane region" description="Helical" evidence="1">
    <location>
        <begin position="12"/>
        <end position="35"/>
    </location>
</feature>
<evidence type="ECO:0000313" key="2">
    <source>
        <dbReference type="EMBL" id="MDY7227406.1"/>
    </source>
</evidence>
<dbReference type="PROSITE" id="PS00409">
    <property type="entry name" value="PROKAR_NTER_METHYL"/>
    <property type="match status" value="1"/>
</dbReference>
<dbReference type="RefSeq" id="WP_321546130.1">
    <property type="nucleotide sequence ID" value="NZ_JAXIVS010000004.1"/>
</dbReference>
<keyword evidence="1" id="KW-0812">Transmembrane</keyword>
<sequence>MVARTRARRGFTLIEVLVASGVGLIILTAMMGYLLHRSRMDQREAQLGRLKQDASLLLGQLGRELRQAGLGRPTRARREGLGELYPGPLILADETALVFVSDLPRPDSNLNGVSAFAANQAFPPLPDRGVALLNELNGSCDVDGSGAKACRTDEASLLFAGPGQDCRDFPHSSPTCPWGLNKYQAGEWLVLVDGAGRWVERQVSSSVFGNAIGRLALVFDEPIPRDFFEVPNRGWVASLDRVFYRLEGGAVERKQCWERVGVQATLSGLSRPCRAKEEGTPWEPLLRTAAPGGLVFRYFDAQGVEFKALPLAPMDLRRVRRVEVALRLMAPASGEPVTYDTFSAFTLRH</sequence>
<protein>
    <submittedName>
        <fullName evidence="2">Prepilin-type N-terminal cleavage/methylation domain-containing protein</fullName>
    </submittedName>
</protein>
<dbReference type="InterPro" id="IPR012902">
    <property type="entry name" value="N_methyl_site"/>
</dbReference>
<keyword evidence="1" id="KW-0472">Membrane</keyword>
<comment type="caution">
    <text evidence="2">The sequence shown here is derived from an EMBL/GenBank/DDBJ whole genome shotgun (WGS) entry which is preliminary data.</text>
</comment>
<proteinExistence type="predicted"/>
<name>A0ABU5H1S5_9BACT</name>
<evidence type="ECO:0000313" key="3">
    <source>
        <dbReference type="Proteomes" id="UP001291309"/>
    </source>
</evidence>
<dbReference type="Pfam" id="PF07963">
    <property type="entry name" value="N_methyl"/>
    <property type="match status" value="1"/>
</dbReference>
<accession>A0ABU5H1S5</accession>
<dbReference type="Proteomes" id="UP001291309">
    <property type="component" value="Unassembled WGS sequence"/>
</dbReference>
<organism evidence="2 3">
    <name type="scientific">Hyalangium rubrum</name>
    <dbReference type="NCBI Taxonomy" id="3103134"/>
    <lineage>
        <taxon>Bacteria</taxon>
        <taxon>Pseudomonadati</taxon>
        <taxon>Myxococcota</taxon>
        <taxon>Myxococcia</taxon>
        <taxon>Myxococcales</taxon>
        <taxon>Cystobacterineae</taxon>
        <taxon>Archangiaceae</taxon>
        <taxon>Hyalangium</taxon>
    </lineage>
</organism>